<dbReference type="RefSeq" id="WP_188859886.1">
    <property type="nucleotide sequence ID" value="NZ_BMOS01000070.1"/>
</dbReference>
<dbReference type="AlphaFoldDB" id="A0A917Y6F9"/>
<protein>
    <submittedName>
        <fullName evidence="1">Uncharacterized protein</fullName>
    </submittedName>
</protein>
<accession>A0A917Y6F9</accession>
<sequence>MKYLNHITLNSGDLRKSYSDEVDKETFFVLNRIYSESFSENGATFDDFHILKGTKLANGAIFTLLRKHEGGLVPILTTTALKRDVQDTWEHLHDTTTTPLKTDRNKPVSAPCVIDRLEAGAMYPQFMMALQWTGDLARILGWLALDPRKIR</sequence>
<reference evidence="1" key="2">
    <citation type="submission" date="2020-09" db="EMBL/GenBank/DDBJ databases">
        <authorList>
            <person name="Sun Q."/>
            <person name="Ohkuma M."/>
        </authorList>
    </citation>
    <scope>NUCLEOTIDE SEQUENCE</scope>
    <source>
        <strain evidence="1">JCM 17251</strain>
    </source>
</reference>
<gene>
    <name evidence="1" type="ORF">GCM10007971_38710</name>
</gene>
<dbReference type="Proteomes" id="UP000624041">
    <property type="component" value="Unassembled WGS sequence"/>
</dbReference>
<evidence type="ECO:0000313" key="2">
    <source>
        <dbReference type="Proteomes" id="UP000624041"/>
    </source>
</evidence>
<evidence type="ECO:0000313" key="1">
    <source>
        <dbReference type="EMBL" id="GGN67668.1"/>
    </source>
</evidence>
<dbReference type="EMBL" id="BMOS01000070">
    <property type="protein sequence ID" value="GGN67668.1"/>
    <property type="molecule type" value="Genomic_DNA"/>
</dbReference>
<organism evidence="1 2">
    <name type="scientific">Oceanobacillus indicireducens</name>
    <dbReference type="NCBI Taxonomy" id="1004261"/>
    <lineage>
        <taxon>Bacteria</taxon>
        <taxon>Bacillati</taxon>
        <taxon>Bacillota</taxon>
        <taxon>Bacilli</taxon>
        <taxon>Bacillales</taxon>
        <taxon>Bacillaceae</taxon>
        <taxon>Oceanobacillus</taxon>
    </lineage>
</organism>
<keyword evidence="2" id="KW-1185">Reference proteome</keyword>
<proteinExistence type="predicted"/>
<reference evidence="1" key="1">
    <citation type="journal article" date="2014" name="Int. J. Syst. Evol. Microbiol.">
        <title>Complete genome sequence of Corynebacterium casei LMG S-19264T (=DSM 44701T), isolated from a smear-ripened cheese.</title>
        <authorList>
            <consortium name="US DOE Joint Genome Institute (JGI-PGF)"/>
            <person name="Walter F."/>
            <person name="Albersmeier A."/>
            <person name="Kalinowski J."/>
            <person name="Ruckert C."/>
        </authorList>
    </citation>
    <scope>NUCLEOTIDE SEQUENCE</scope>
    <source>
        <strain evidence="1">JCM 17251</strain>
    </source>
</reference>
<comment type="caution">
    <text evidence="1">The sequence shown here is derived from an EMBL/GenBank/DDBJ whole genome shotgun (WGS) entry which is preliminary data.</text>
</comment>
<name>A0A917Y6F9_9BACI</name>